<dbReference type="SUPFAM" id="SSF56112">
    <property type="entry name" value="Protein kinase-like (PK-like)"/>
    <property type="match status" value="1"/>
</dbReference>
<comment type="caution">
    <text evidence="24">The sequence shown here is derived from an EMBL/GenBank/DDBJ whole genome shotgun (WGS) entry which is preliminary data.</text>
</comment>
<gene>
    <name evidence="24" type="ORF">chiPu_0005542</name>
</gene>
<dbReference type="GO" id="GO:0010646">
    <property type="term" value="P:regulation of cell communication"/>
    <property type="evidence" value="ECO:0007669"/>
    <property type="project" value="UniProtKB-ARBA"/>
</dbReference>
<keyword evidence="6 20" id="KW-0808">Transferase</keyword>
<evidence type="ECO:0000256" key="9">
    <source>
        <dbReference type="ARBA" id="ARBA00022741"/>
    </source>
</evidence>
<feature type="region of interest" description="Disordered" evidence="21">
    <location>
        <begin position="365"/>
        <end position="390"/>
    </location>
</feature>
<feature type="binding site" evidence="19">
    <location>
        <position position="67"/>
    </location>
    <ligand>
        <name>ATP</name>
        <dbReference type="ChEBI" id="CHEBI:30616"/>
    </ligand>
</feature>
<evidence type="ECO:0000256" key="10">
    <source>
        <dbReference type="ARBA" id="ARBA00022763"/>
    </source>
</evidence>
<feature type="compositionally biased region" description="Polar residues" evidence="21">
    <location>
        <begin position="365"/>
        <end position="385"/>
    </location>
</feature>
<dbReference type="GO" id="GO:0006974">
    <property type="term" value="P:DNA damage response"/>
    <property type="evidence" value="ECO:0007669"/>
    <property type="project" value="UniProtKB-KW"/>
</dbReference>
<evidence type="ECO:0000256" key="11">
    <source>
        <dbReference type="ARBA" id="ARBA00022777"/>
    </source>
</evidence>
<dbReference type="GO" id="GO:0005730">
    <property type="term" value="C:nucleolus"/>
    <property type="evidence" value="ECO:0007669"/>
    <property type="project" value="UniProtKB-SubCell"/>
</dbReference>
<comment type="subcellular location">
    <subcellularLocation>
        <location evidence="1">Cytoplasm</location>
        <location evidence="1">Cytoskeleton</location>
        <location evidence="1">Microtubule organizing center</location>
        <location evidence="1">Centrosome</location>
    </subcellularLocation>
    <subcellularLocation>
        <location evidence="2">Golgi apparatus</location>
    </subcellularLocation>
    <subcellularLocation>
        <location evidence="3">Nucleus</location>
        <location evidence="3">Nucleolus</location>
    </subcellularLocation>
</comment>
<organism evidence="24 25">
    <name type="scientific">Chiloscyllium punctatum</name>
    <name type="common">Brownbanded bambooshark</name>
    <name type="synonym">Hemiscyllium punctatum</name>
    <dbReference type="NCBI Taxonomy" id="137246"/>
    <lineage>
        <taxon>Eukaryota</taxon>
        <taxon>Metazoa</taxon>
        <taxon>Chordata</taxon>
        <taxon>Craniata</taxon>
        <taxon>Vertebrata</taxon>
        <taxon>Chondrichthyes</taxon>
        <taxon>Elasmobranchii</taxon>
        <taxon>Galeomorphii</taxon>
        <taxon>Galeoidea</taxon>
        <taxon>Orectolobiformes</taxon>
        <taxon>Hemiscylliidae</taxon>
        <taxon>Chiloscyllium</taxon>
    </lineage>
</organism>
<evidence type="ECO:0000256" key="21">
    <source>
        <dbReference type="SAM" id="MobiDB-lite"/>
    </source>
</evidence>
<dbReference type="GO" id="GO:0006915">
    <property type="term" value="P:apoptotic process"/>
    <property type="evidence" value="ECO:0007669"/>
    <property type="project" value="UniProtKB-KW"/>
</dbReference>
<dbReference type="GO" id="GO:0007052">
    <property type="term" value="P:mitotic spindle organization"/>
    <property type="evidence" value="ECO:0007669"/>
    <property type="project" value="TreeGrafter"/>
</dbReference>
<dbReference type="Gene3D" id="3.30.1120.30">
    <property type="entry name" value="POLO box domain"/>
    <property type="match status" value="2"/>
</dbReference>
<dbReference type="Gene3D" id="3.30.200.20">
    <property type="entry name" value="Phosphorylase Kinase, domain 1"/>
    <property type="match status" value="1"/>
</dbReference>
<comment type="catalytic activity">
    <reaction evidence="18">
        <text>L-seryl-[protein] + ATP = O-phospho-L-seryl-[protein] + ADP + H(+)</text>
        <dbReference type="Rhea" id="RHEA:17989"/>
        <dbReference type="Rhea" id="RHEA-COMP:9863"/>
        <dbReference type="Rhea" id="RHEA-COMP:11604"/>
        <dbReference type="ChEBI" id="CHEBI:15378"/>
        <dbReference type="ChEBI" id="CHEBI:29999"/>
        <dbReference type="ChEBI" id="CHEBI:30616"/>
        <dbReference type="ChEBI" id="CHEBI:83421"/>
        <dbReference type="ChEBI" id="CHEBI:456216"/>
        <dbReference type="EC" id="2.7.11.21"/>
    </reaction>
</comment>
<dbReference type="InterPro" id="IPR017441">
    <property type="entry name" value="Protein_kinase_ATP_BS"/>
</dbReference>
<evidence type="ECO:0000256" key="1">
    <source>
        <dbReference type="ARBA" id="ARBA00004300"/>
    </source>
</evidence>
<keyword evidence="10" id="KW-0227">DNA damage</keyword>
<dbReference type="CDD" id="cd13117">
    <property type="entry name" value="POLO_box_2"/>
    <property type="match status" value="1"/>
</dbReference>
<keyword evidence="9 19" id="KW-0547">Nucleotide-binding</keyword>
<dbReference type="CDD" id="cd13118">
    <property type="entry name" value="POLO_box_1"/>
    <property type="match status" value="1"/>
</dbReference>
<keyword evidence="12 19" id="KW-0067">ATP-binding</keyword>
<evidence type="ECO:0000256" key="2">
    <source>
        <dbReference type="ARBA" id="ARBA00004555"/>
    </source>
</evidence>
<dbReference type="InterPro" id="IPR000959">
    <property type="entry name" value="POLO_box_dom"/>
</dbReference>
<evidence type="ECO:0000256" key="4">
    <source>
        <dbReference type="ARBA" id="ARBA00022490"/>
    </source>
</evidence>
<evidence type="ECO:0000256" key="14">
    <source>
        <dbReference type="ARBA" id="ARBA00023212"/>
    </source>
</evidence>
<dbReference type="FunFam" id="3.30.1120.30:FF:000001">
    <property type="entry name" value="Serine/threonine-protein kinase PLK"/>
    <property type="match status" value="1"/>
</dbReference>
<evidence type="ECO:0000313" key="24">
    <source>
        <dbReference type="EMBL" id="GCC27120.1"/>
    </source>
</evidence>
<dbReference type="Proteomes" id="UP000287033">
    <property type="component" value="Unassembled WGS sequence"/>
</dbReference>
<keyword evidence="4" id="KW-0963">Cytoplasm</keyword>
<evidence type="ECO:0000256" key="20">
    <source>
        <dbReference type="RuleBase" id="RU361162"/>
    </source>
</evidence>
<keyword evidence="13" id="KW-0333">Golgi apparatus</keyword>
<dbReference type="PANTHER" id="PTHR24345:SF42">
    <property type="entry name" value="SERINE_THREONINE-PROTEIN KINASE PLK3"/>
    <property type="match status" value="1"/>
</dbReference>
<dbReference type="InterPro" id="IPR000719">
    <property type="entry name" value="Prot_kinase_dom"/>
</dbReference>
<dbReference type="InterPro" id="IPR036947">
    <property type="entry name" value="POLO_box_dom_sf"/>
</dbReference>
<dbReference type="FunFam" id="1.10.510.10:FF:000189">
    <property type="entry name" value="Serine/threonine-protein kinase PLK"/>
    <property type="match status" value="1"/>
</dbReference>
<accession>A0A401S9U1</accession>
<dbReference type="PROSITE" id="PS00108">
    <property type="entry name" value="PROTEIN_KINASE_ST"/>
    <property type="match status" value="1"/>
</dbReference>
<dbReference type="InterPro" id="IPR008271">
    <property type="entry name" value="Ser/Thr_kinase_AS"/>
</dbReference>
<evidence type="ECO:0000256" key="6">
    <source>
        <dbReference type="ARBA" id="ARBA00022679"/>
    </source>
</evidence>
<dbReference type="InterPro" id="IPR033701">
    <property type="entry name" value="POLO_box_1"/>
</dbReference>
<dbReference type="AlphaFoldDB" id="A0A401S9U1"/>
<proteinExistence type="inferred from homology"/>
<keyword evidence="14" id="KW-0206">Cytoskeleton</keyword>
<keyword evidence="5 20" id="KW-0723">Serine/threonine-protein kinase</keyword>
<evidence type="ECO:0000256" key="13">
    <source>
        <dbReference type="ARBA" id="ARBA00023034"/>
    </source>
</evidence>
<keyword evidence="8" id="KW-0677">Repeat</keyword>
<dbReference type="STRING" id="137246.A0A401S9U1"/>
<dbReference type="GO" id="GO:0000922">
    <property type="term" value="C:spindle pole"/>
    <property type="evidence" value="ECO:0007669"/>
    <property type="project" value="TreeGrafter"/>
</dbReference>
<evidence type="ECO:0000256" key="8">
    <source>
        <dbReference type="ARBA" id="ARBA00022737"/>
    </source>
</evidence>
<comment type="catalytic activity">
    <reaction evidence="17 20">
        <text>L-threonyl-[protein] + ATP = O-phospho-L-threonyl-[protein] + ADP + H(+)</text>
        <dbReference type="Rhea" id="RHEA:46608"/>
        <dbReference type="Rhea" id="RHEA-COMP:11060"/>
        <dbReference type="Rhea" id="RHEA-COMP:11605"/>
        <dbReference type="ChEBI" id="CHEBI:15378"/>
        <dbReference type="ChEBI" id="CHEBI:30013"/>
        <dbReference type="ChEBI" id="CHEBI:30616"/>
        <dbReference type="ChEBI" id="CHEBI:61977"/>
        <dbReference type="ChEBI" id="CHEBI:456216"/>
        <dbReference type="EC" id="2.7.11.21"/>
    </reaction>
</comment>
<dbReference type="GO" id="GO:0044819">
    <property type="term" value="P:mitotic G1/S transition checkpoint signaling"/>
    <property type="evidence" value="ECO:0007669"/>
    <property type="project" value="TreeGrafter"/>
</dbReference>
<dbReference type="OMA" id="RFGCDEA"/>
<dbReference type="GO" id="GO:0000776">
    <property type="term" value="C:kinetochore"/>
    <property type="evidence" value="ECO:0007669"/>
    <property type="project" value="TreeGrafter"/>
</dbReference>
<keyword evidence="16" id="KW-0131">Cell cycle</keyword>
<dbReference type="GO" id="GO:0004674">
    <property type="term" value="F:protein serine/threonine kinase activity"/>
    <property type="evidence" value="ECO:0007669"/>
    <property type="project" value="UniProtKB-KW"/>
</dbReference>
<keyword evidence="15" id="KW-0539">Nucleus</keyword>
<reference evidence="24 25" key="1">
    <citation type="journal article" date="2018" name="Nat. Ecol. Evol.">
        <title>Shark genomes provide insights into elasmobranch evolution and the origin of vertebrates.</title>
        <authorList>
            <person name="Hara Y"/>
            <person name="Yamaguchi K"/>
            <person name="Onimaru K"/>
            <person name="Kadota M"/>
            <person name="Koyanagi M"/>
            <person name="Keeley SD"/>
            <person name="Tatsumi K"/>
            <person name="Tanaka K"/>
            <person name="Motone F"/>
            <person name="Kageyama Y"/>
            <person name="Nozu R"/>
            <person name="Adachi N"/>
            <person name="Nishimura O"/>
            <person name="Nakagawa R"/>
            <person name="Tanegashima C"/>
            <person name="Kiyatake I"/>
            <person name="Matsumoto R"/>
            <person name="Murakumo K"/>
            <person name="Nishida K"/>
            <person name="Terakita A"/>
            <person name="Kuratani S"/>
            <person name="Sato K"/>
            <person name="Hyodo S Kuraku.S."/>
        </authorList>
    </citation>
    <scope>NUCLEOTIDE SEQUENCE [LARGE SCALE GENOMIC DNA]</scope>
</reference>
<evidence type="ECO:0000259" key="22">
    <source>
        <dbReference type="PROSITE" id="PS50011"/>
    </source>
</evidence>
<evidence type="ECO:0000256" key="12">
    <source>
        <dbReference type="ARBA" id="ARBA00022840"/>
    </source>
</evidence>
<dbReference type="InterPro" id="IPR011009">
    <property type="entry name" value="Kinase-like_dom_sf"/>
</dbReference>
<protein>
    <recommendedName>
        <fullName evidence="20">Serine/threonine-protein kinase PLK</fullName>
        <ecNumber evidence="20">2.7.11.21</ecNumber>
    </recommendedName>
    <alternativeName>
        <fullName evidence="20">Polo-like kinase</fullName>
    </alternativeName>
</protein>
<dbReference type="OrthoDB" id="408964at2759"/>
<keyword evidence="7" id="KW-0053">Apoptosis</keyword>
<dbReference type="GO" id="GO:0090166">
    <property type="term" value="P:Golgi disassembly"/>
    <property type="evidence" value="ECO:0007669"/>
    <property type="project" value="TreeGrafter"/>
</dbReference>
<evidence type="ECO:0000259" key="23">
    <source>
        <dbReference type="PROSITE" id="PS50078"/>
    </source>
</evidence>
<dbReference type="PROSITE" id="PS50078">
    <property type="entry name" value="POLO_BOX"/>
    <property type="match status" value="2"/>
</dbReference>
<evidence type="ECO:0000256" key="19">
    <source>
        <dbReference type="PROSITE-ProRule" id="PRU10141"/>
    </source>
</evidence>
<dbReference type="GO" id="GO:0005794">
    <property type="term" value="C:Golgi apparatus"/>
    <property type="evidence" value="ECO:0007669"/>
    <property type="project" value="UniProtKB-SubCell"/>
</dbReference>
<dbReference type="Pfam" id="PF00069">
    <property type="entry name" value="Pkinase"/>
    <property type="match status" value="1"/>
</dbReference>
<dbReference type="EC" id="2.7.11.21" evidence="20"/>
<feature type="domain" description="POLO box" evidence="23">
    <location>
        <begin position="551"/>
        <end position="635"/>
    </location>
</feature>
<dbReference type="PROSITE" id="PS00107">
    <property type="entry name" value="PROTEIN_KINASE_ATP"/>
    <property type="match status" value="1"/>
</dbReference>
<dbReference type="GO" id="GO:0023051">
    <property type="term" value="P:regulation of signaling"/>
    <property type="evidence" value="ECO:0007669"/>
    <property type="project" value="UniProtKB-ARBA"/>
</dbReference>
<dbReference type="SMART" id="SM00220">
    <property type="entry name" value="S_TKc"/>
    <property type="match status" value="1"/>
</dbReference>
<dbReference type="PANTHER" id="PTHR24345">
    <property type="entry name" value="SERINE/THREONINE-PROTEIN KINASE PLK"/>
    <property type="match status" value="1"/>
</dbReference>
<evidence type="ECO:0000256" key="7">
    <source>
        <dbReference type="ARBA" id="ARBA00022703"/>
    </source>
</evidence>
<dbReference type="EMBL" id="BEZZ01000151">
    <property type="protein sequence ID" value="GCC27120.1"/>
    <property type="molecule type" value="Genomic_DNA"/>
</dbReference>
<dbReference type="InterPro" id="IPR033695">
    <property type="entry name" value="POLO_box_2"/>
</dbReference>
<feature type="domain" description="POLO box" evidence="23">
    <location>
        <begin position="451"/>
        <end position="529"/>
    </location>
</feature>
<dbReference type="PROSITE" id="PS50011">
    <property type="entry name" value="PROTEIN_KINASE_DOM"/>
    <property type="match status" value="1"/>
</dbReference>
<evidence type="ECO:0000256" key="17">
    <source>
        <dbReference type="ARBA" id="ARBA00047802"/>
    </source>
</evidence>
<dbReference type="Gene3D" id="1.10.510.10">
    <property type="entry name" value="Transferase(Phosphotransferase) domain 1"/>
    <property type="match status" value="1"/>
</dbReference>
<sequence>MSSDVQKASSGGCLHPKVTRERTDLNRMVTAPKTGKCYCRGRLLGKGGFARCYEMTDLSSKRIYAVKVIPHSRVSKPHQKEKIEKEIELHKSLSNKHIVKFYHNFEDDENIYIFLEHCSHKSLAHILKARRTLTEPEVRYYLRQIILGLKYLHVRDILHRDLKLGNFFVNENMEVKVGDFGLATKLLPVDQRKRTICGTPNYLAPEVLNKQGHGPEADIWSLGCVMYTMLSGRPPFETSDLKDTYRCIRAVEYSMPSSFSAAAKDLVSSILKKNPEQRPTLDAIMHHDFFTKGFIPDALHPSSCLMVPELNIPTPTKNFLKKFTEALFFRKKNSKDTKTICVEKDDISKLAADLVKTSIHRQTSYKTENATEPTFPTGQTANTFPRGTEDDSKKLITETEGANYETAEDGSVAQQMADAASHVLESCLSAMPSVKKSPVGHSLHRSKPFLWVTKWVDYSNKYGFGYQLSNRSIGVLFNDGTHMSLSTDRRSVYYYLNNHQHFSFSASAIPEQLVKQMTIVQYFANYMEENLMEGGNLPRTFLEGCHDPSLFLLQWVKTDHSLLMLFNNGTLQVNFYHDHTKLILCKADHSYLLTYINKDRVACTYKLSTIMELGCSQELHHRLTYTLKLLQQQQKANHI</sequence>
<feature type="domain" description="Protein kinase" evidence="22">
    <location>
        <begin position="38"/>
        <end position="290"/>
    </location>
</feature>
<evidence type="ECO:0000256" key="5">
    <source>
        <dbReference type="ARBA" id="ARBA00022527"/>
    </source>
</evidence>
<evidence type="ECO:0000256" key="15">
    <source>
        <dbReference type="ARBA" id="ARBA00023242"/>
    </source>
</evidence>
<dbReference type="GO" id="GO:0106310">
    <property type="term" value="F:protein serine kinase activity"/>
    <property type="evidence" value="ECO:0007669"/>
    <property type="project" value="RHEA"/>
</dbReference>
<dbReference type="SUPFAM" id="SSF82615">
    <property type="entry name" value="Polo-box domain"/>
    <property type="match status" value="2"/>
</dbReference>
<comment type="similarity">
    <text evidence="20">Belongs to the protein kinase superfamily. Ser/Thr protein kinase family. CDC5/Polo subfamily.</text>
</comment>
<dbReference type="GO" id="GO:0005813">
    <property type="term" value="C:centrosome"/>
    <property type="evidence" value="ECO:0007669"/>
    <property type="project" value="UniProtKB-SubCell"/>
</dbReference>
<dbReference type="FunFam" id="3.30.200.20:FF:000091">
    <property type="entry name" value="Serine/threonine-protein kinase PLK"/>
    <property type="match status" value="1"/>
</dbReference>
<keyword evidence="25" id="KW-1185">Reference proteome</keyword>
<evidence type="ECO:0000256" key="16">
    <source>
        <dbReference type="ARBA" id="ARBA00023306"/>
    </source>
</evidence>
<dbReference type="Pfam" id="PF00659">
    <property type="entry name" value="POLO_box"/>
    <property type="match status" value="2"/>
</dbReference>
<dbReference type="GO" id="GO:0005524">
    <property type="term" value="F:ATP binding"/>
    <property type="evidence" value="ECO:0007669"/>
    <property type="project" value="UniProtKB-UniRule"/>
</dbReference>
<evidence type="ECO:0000313" key="25">
    <source>
        <dbReference type="Proteomes" id="UP000287033"/>
    </source>
</evidence>
<evidence type="ECO:0000256" key="18">
    <source>
        <dbReference type="ARBA" id="ARBA00048347"/>
    </source>
</evidence>
<evidence type="ECO:0000256" key="3">
    <source>
        <dbReference type="ARBA" id="ARBA00004604"/>
    </source>
</evidence>
<name>A0A401S9U1_CHIPU</name>
<keyword evidence="11 20" id="KW-0418">Kinase</keyword>